<dbReference type="PIRSF" id="PIRSF005965">
    <property type="entry name" value="Chor_mut_AroH"/>
    <property type="match status" value="1"/>
</dbReference>
<feature type="binding site" evidence="2">
    <location>
        <position position="107"/>
    </location>
    <ligand>
        <name>prephenate</name>
        <dbReference type="ChEBI" id="CHEBI:29934"/>
    </ligand>
</feature>
<dbReference type="GO" id="GO:0004106">
    <property type="term" value="F:chorismate mutase activity"/>
    <property type="evidence" value="ECO:0007669"/>
    <property type="project" value="UniProtKB-UniRule"/>
</dbReference>
<reference evidence="4 5" key="1">
    <citation type="submission" date="2013-12" db="EMBL/GenBank/DDBJ databases">
        <title>Draft genome sequence of Caloranaerobacter sp. H53214.</title>
        <authorList>
            <person name="Jiang L.J."/>
            <person name="Shao Z.Z."/>
            <person name="Long M.N."/>
        </authorList>
    </citation>
    <scope>NUCLEOTIDE SEQUENCE [LARGE SCALE GENOMIC DNA]</scope>
    <source>
        <strain evidence="4 5">H53214</strain>
    </source>
</reference>
<dbReference type="Gene3D" id="3.30.1330.40">
    <property type="entry name" value="RutC-like"/>
    <property type="match status" value="1"/>
</dbReference>
<evidence type="ECO:0000313" key="5">
    <source>
        <dbReference type="Proteomes" id="UP000029622"/>
    </source>
</evidence>
<feature type="binding site" evidence="2">
    <location>
        <position position="7"/>
    </location>
    <ligand>
        <name>prephenate</name>
        <dbReference type="ChEBI" id="CHEBI:29934"/>
    </ligand>
</feature>
<keyword evidence="2 3" id="KW-0057">Aromatic amino acid biosynthesis</keyword>
<accession>A0A096BFN6</accession>
<dbReference type="UniPathway" id="UPA00120">
    <property type="reaction ID" value="UER00203"/>
</dbReference>
<dbReference type="Pfam" id="PF07736">
    <property type="entry name" value="CM_1"/>
    <property type="match status" value="1"/>
</dbReference>
<dbReference type="PANTHER" id="PTHR21164">
    <property type="entry name" value="CHORISMATE MUTASE"/>
    <property type="match status" value="1"/>
</dbReference>
<comment type="catalytic activity">
    <reaction evidence="3">
        <text>chorismate = prephenate</text>
        <dbReference type="Rhea" id="RHEA:13897"/>
        <dbReference type="ChEBI" id="CHEBI:29748"/>
        <dbReference type="ChEBI" id="CHEBI:29934"/>
        <dbReference type="EC" id="5.4.99.5"/>
    </reaction>
</comment>
<name>A0A096BFN6_9FIRM</name>
<dbReference type="RefSeq" id="WP_035164621.1">
    <property type="nucleotide sequence ID" value="NZ_AZTB01000068.1"/>
</dbReference>
<sequence length="119" mass="13487">MCIVTIRGAITVNNNTREDIIKYTKKLLEEIIKQNDINKSNIISILFSATKDLNKAYPAIAARELGLNNCGLMCFQEMDVENSLNKCIRVLVFLKSNLSQTDVKHIYLEKASVLRPDLN</sequence>
<dbReference type="NCBIfam" id="TIGR01796">
    <property type="entry name" value="CM_mono_aroH"/>
    <property type="match status" value="1"/>
</dbReference>
<keyword evidence="3" id="KW-0413">Isomerase</keyword>
<gene>
    <name evidence="4" type="ORF">Y919_10650</name>
</gene>
<dbReference type="AlphaFoldDB" id="A0A096BFN6"/>
<dbReference type="InterPro" id="IPR008243">
    <property type="entry name" value="Chorismate_mutase_AroH"/>
</dbReference>
<dbReference type="PROSITE" id="PS51167">
    <property type="entry name" value="CHORISMATE_MUT_1"/>
    <property type="match status" value="1"/>
</dbReference>
<organism evidence="4 5">
    <name type="scientific">Caloranaerobacter azorensis H53214</name>
    <dbReference type="NCBI Taxonomy" id="1156417"/>
    <lineage>
        <taxon>Bacteria</taxon>
        <taxon>Bacillati</taxon>
        <taxon>Bacillota</taxon>
        <taxon>Tissierellia</taxon>
        <taxon>Tissierellales</taxon>
        <taxon>Thermohalobacteraceae</taxon>
        <taxon>Caloranaerobacter</taxon>
    </lineage>
</organism>
<dbReference type="GO" id="GO:0046417">
    <property type="term" value="P:chorismate metabolic process"/>
    <property type="evidence" value="ECO:0007669"/>
    <property type="project" value="TreeGrafter"/>
</dbReference>
<proteinExistence type="predicted"/>
<dbReference type="InterPro" id="IPR035959">
    <property type="entry name" value="RutC-like_sf"/>
</dbReference>
<evidence type="ECO:0000313" key="4">
    <source>
        <dbReference type="EMBL" id="KGG79672.1"/>
    </source>
</evidence>
<dbReference type="CDD" id="cd02185">
    <property type="entry name" value="AroH"/>
    <property type="match status" value="1"/>
</dbReference>
<dbReference type="STRING" id="1156417.Y919_10650"/>
<evidence type="ECO:0000256" key="2">
    <source>
        <dbReference type="PIRSR" id="PIRSR005965-1"/>
    </source>
</evidence>
<keyword evidence="2 3" id="KW-0028">Amino-acid biosynthesis</keyword>
<evidence type="ECO:0000256" key="3">
    <source>
        <dbReference type="PROSITE-ProRule" id="PRU00514"/>
    </source>
</evidence>
<dbReference type="PANTHER" id="PTHR21164:SF0">
    <property type="entry name" value="CHORISMATE MUTASE AROH"/>
    <property type="match status" value="1"/>
</dbReference>
<evidence type="ECO:0000256" key="1">
    <source>
        <dbReference type="NCBIfam" id="TIGR01796"/>
    </source>
</evidence>
<dbReference type="EMBL" id="AZTB01000068">
    <property type="protein sequence ID" value="KGG79672.1"/>
    <property type="molecule type" value="Genomic_DNA"/>
</dbReference>
<dbReference type="SUPFAM" id="SSF55298">
    <property type="entry name" value="YjgF-like"/>
    <property type="match status" value="1"/>
</dbReference>
<protein>
    <recommendedName>
        <fullName evidence="1 3">chorismate mutase</fullName>
        <ecNumber evidence="1 3">5.4.99.5</ecNumber>
    </recommendedName>
</protein>
<feature type="binding site" evidence="2">
    <location>
        <position position="89"/>
    </location>
    <ligand>
        <name>prephenate</name>
        <dbReference type="ChEBI" id="CHEBI:29934"/>
    </ligand>
</feature>
<comment type="caution">
    <text evidence="4">The sequence shown here is derived from an EMBL/GenBank/DDBJ whole genome shotgun (WGS) entry which is preliminary data.</text>
</comment>
<dbReference type="GO" id="GO:0009073">
    <property type="term" value="P:aromatic amino acid family biosynthetic process"/>
    <property type="evidence" value="ECO:0007669"/>
    <property type="project" value="UniProtKB-UniRule"/>
</dbReference>
<dbReference type="GO" id="GO:0008652">
    <property type="term" value="P:amino acid biosynthetic process"/>
    <property type="evidence" value="ECO:0007669"/>
    <property type="project" value="UniProtKB-UniRule"/>
</dbReference>
<dbReference type="EC" id="5.4.99.5" evidence="1 3"/>
<dbReference type="Proteomes" id="UP000029622">
    <property type="component" value="Unassembled WGS sequence"/>
</dbReference>